<evidence type="ECO:0000313" key="3">
    <source>
        <dbReference type="Proteomes" id="UP001174934"/>
    </source>
</evidence>
<accession>A0AA39X0S4</accession>
<proteinExistence type="predicted"/>
<sequence>MAGADKLASAPCLILELAGATDRGRMERAWEELEVADCLGMEAPVLKEALLKKWQKVHAAEEGTSPHKPKRNPCHWMFLNYLPRSGVGKSVPVPSVPWLNVSMVHFNWLQIFPWCSTNAPLREIATEVFPNATPIAAFGKLWTQLPTPHGTYPRATLPPSHRPLALPPRSPLLALSDPDAERRGIGKRATEDGDVVGQL</sequence>
<dbReference type="Proteomes" id="UP001174934">
    <property type="component" value="Unassembled WGS sequence"/>
</dbReference>
<dbReference type="EMBL" id="JAULSR010000003">
    <property type="protein sequence ID" value="KAK0624882.1"/>
    <property type="molecule type" value="Genomic_DNA"/>
</dbReference>
<evidence type="ECO:0000256" key="1">
    <source>
        <dbReference type="SAM" id="MobiDB-lite"/>
    </source>
</evidence>
<organism evidence="2 3">
    <name type="scientific">Bombardia bombarda</name>
    <dbReference type="NCBI Taxonomy" id="252184"/>
    <lineage>
        <taxon>Eukaryota</taxon>
        <taxon>Fungi</taxon>
        <taxon>Dikarya</taxon>
        <taxon>Ascomycota</taxon>
        <taxon>Pezizomycotina</taxon>
        <taxon>Sordariomycetes</taxon>
        <taxon>Sordariomycetidae</taxon>
        <taxon>Sordariales</taxon>
        <taxon>Lasiosphaeriaceae</taxon>
        <taxon>Bombardia</taxon>
    </lineage>
</organism>
<dbReference type="AlphaFoldDB" id="A0AA39X0S4"/>
<keyword evidence="3" id="KW-1185">Reference proteome</keyword>
<feature type="compositionally biased region" description="Basic and acidic residues" evidence="1">
    <location>
        <begin position="179"/>
        <end position="191"/>
    </location>
</feature>
<feature type="region of interest" description="Disordered" evidence="1">
    <location>
        <begin position="168"/>
        <end position="199"/>
    </location>
</feature>
<comment type="caution">
    <text evidence="2">The sequence shown here is derived from an EMBL/GenBank/DDBJ whole genome shotgun (WGS) entry which is preliminary data.</text>
</comment>
<gene>
    <name evidence="2" type="ORF">B0T17DRAFT_507920</name>
</gene>
<reference evidence="2" key="1">
    <citation type="submission" date="2023-06" db="EMBL/GenBank/DDBJ databases">
        <title>Genome-scale phylogeny and comparative genomics of the fungal order Sordariales.</title>
        <authorList>
            <consortium name="Lawrence Berkeley National Laboratory"/>
            <person name="Hensen N."/>
            <person name="Bonometti L."/>
            <person name="Westerberg I."/>
            <person name="Brannstrom I.O."/>
            <person name="Guillou S."/>
            <person name="Cros-Aarteil S."/>
            <person name="Calhoun S."/>
            <person name="Haridas S."/>
            <person name="Kuo A."/>
            <person name="Mondo S."/>
            <person name="Pangilinan J."/>
            <person name="Riley R."/>
            <person name="LaButti K."/>
            <person name="Andreopoulos B."/>
            <person name="Lipzen A."/>
            <person name="Chen C."/>
            <person name="Yanf M."/>
            <person name="Daum C."/>
            <person name="Ng V."/>
            <person name="Clum A."/>
            <person name="Steindorff A."/>
            <person name="Ohm R."/>
            <person name="Martin F."/>
            <person name="Silar P."/>
            <person name="Natvig D."/>
            <person name="Lalanne C."/>
            <person name="Gautier V."/>
            <person name="Ament-velasquez S.L."/>
            <person name="Kruys A."/>
            <person name="Hutchinson M.I."/>
            <person name="Powell A.J."/>
            <person name="Barry K."/>
            <person name="Miller A.N."/>
            <person name="Grigoriev I.V."/>
            <person name="Debuchy R."/>
            <person name="Gladieux P."/>
            <person name="Thoren M.H."/>
            <person name="Johannesson H."/>
        </authorList>
    </citation>
    <scope>NUCLEOTIDE SEQUENCE</scope>
    <source>
        <strain evidence="2">SMH3391-2</strain>
    </source>
</reference>
<name>A0AA39X0S4_9PEZI</name>
<protein>
    <submittedName>
        <fullName evidence="2">Uncharacterized protein</fullName>
    </submittedName>
</protein>
<evidence type="ECO:0000313" key="2">
    <source>
        <dbReference type="EMBL" id="KAK0624882.1"/>
    </source>
</evidence>